<evidence type="ECO:0000256" key="8">
    <source>
        <dbReference type="ARBA" id="ARBA00023204"/>
    </source>
</evidence>
<keyword evidence="12" id="KW-1185">Reference proteome</keyword>
<evidence type="ECO:0000256" key="1">
    <source>
        <dbReference type="ARBA" id="ARBA00001936"/>
    </source>
</evidence>
<dbReference type="GO" id="GO:0004527">
    <property type="term" value="F:exonuclease activity"/>
    <property type="evidence" value="ECO:0007669"/>
    <property type="project" value="UniProtKB-KW"/>
</dbReference>
<keyword evidence="11" id="KW-0269">Exonuclease</keyword>
<evidence type="ECO:0000259" key="10">
    <source>
        <dbReference type="Pfam" id="PF03372"/>
    </source>
</evidence>
<dbReference type="GO" id="GO:0004519">
    <property type="term" value="F:endonuclease activity"/>
    <property type="evidence" value="ECO:0007669"/>
    <property type="project" value="UniProtKB-KW"/>
</dbReference>
<gene>
    <name evidence="11" type="ORF">H0E82_15300</name>
</gene>
<dbReference type="GO" id="GO:0046872">
    <property type="term" value="F:metal ion binding"/>
    <property type="evidence" value="ECO:0007669"/>
    <property type="project" value="UniProtKB-KW"/>
</dbReference>
<dbReference type="InterPro" id="IPR005135">
    <property type="entry name" value="Endo/exonuclease/phosphatase"/>
</dbReference>
<evidence type="ECO:0000256" key="9">
    <source>
        <dbReference type="SAM" id="SignalP"/>
    </source>
</evidence>
<dbReference type="GO" id="GO:0006281">
    <property type="term" value="P:DNA repair"/>
    <property type="evidence" value="ECO:0007669"/>
    <property type="project" value="UniProtKB-KW"/>
</dbReference>
<evidence type="ECO:0000256" key="6">
    <source>
        <dbReference type="ARBA" id="ARBA00022801"/>
    </source>
</evidence>
<dbReference type="InterPro" id="IPR036691">
    <property type="entry name" value="Endo/exonu/phosph_ase_sf"/>
</dbReference>
<proteinExistence type="predicted"/>
<dbReference type="InterPro" id="IPR051547">
    <property type="entry name" value="TDP2-like"/>
</dbReference>
<feature type="signal peptide" evidence="9">
    <location>
        <begin position="1"/>
        <end position="26"/>
    </location>
</feature>
<dbReference type="Pfam" id="PF03372">
    <property type="entry name" value="Exo_endo_phos"/>
    <property type="match status" value="1"/>
</dbReference>
<comment type="caution">
    <text evidence="11">The sequence shown here is derived from an EMBL/GenBank/DDBJ whole genome shotgun (WGS) entry which is preliminary data.</text>
</comment>
<evidence type="ECO:0000313" key="11">
    <source>
        <dbReference type="EMBL" id="NYZ64104.1"/>
    </source>
</evidence>
<feature type="domain" description="Endonuclease/exonuclease/phosphatase" evidence="10">
    <location>
        <begin position="33"/>
        <end position="263"/>
    </location>
</feature>
<keyword evidence="7" id="KW-0460">Magnesium</keyword>
<keyword evidence="8" id="KW-0234">DNA repair</keyword>
<dbReference type="SUPFAM" id="SSF56219">
    <property type="entry name" value="DNase I-like"/>
    <property type="match status" value="1"/>
</dbReference>
<dbReference type="Gene3D" id="3.60.10.10">
    <property type="entry name" value="Endonuclease/exonuclease/phosphatase"/>
    <property type="match status" value="1"/>
</dbReference>
<dbReference type="RefSeq" id="WP_180546321.1">
    <property type="nucleotide sequence ID" value="NZ_JACCJZ010000020.1"/>
</dbReference>
<evidence type="ECO:0000256" key="7">
    <source>
        <dbReference type="ARBA" id="ARBA00022842"/>
    </source>
</evidence>
<dbReference type="PANTHER" id="PTHR15822:SF4">
    <property type="entry name" value="TYROSYL-DNA PHOSPHODIESTERASE 2"/>
    <property type="match status" value="1"/>
</dbReference>
<reference evidence="11 12" key="1">
    <citation type="submission" date="2020-07" db="EMBL/GenBank/DDBJ databases">
        <title>isolation of Luteimonas sp. SJ-16.</title>
        <authorList>
            <person name="Huang X.-X."/>
            <person name="Xu L."/>
            <person name="Sun J.-Q."/>
        </authorList>
    </citation>
    <scope>NUCLEOTIDE SEQUENCE [LARGE SCALE GENOMIC DNA]</scope>
    <source>
        <strain evidence="11 12">SJ-16</strain>
    </source>
</reference>
<feature type="chain" id="PRO_5031374699" evidence="9">
    <location>
        <begin position="27"/>
        <end position="279"/>
    </location>
</feature>
<dbReference type="AlphaFoldDB" id="A0A7Z0QSJ3"/>
<evidence type="ECO:0000313" key="12">
    <source>
        <dbReference type="Proteomes" id="UP000589896"/>
    </source>
</evidence>
<dbReference type="EMBL" id="JACCJZ010000020">
    <property type="protein sequence ID" value="NYZ64104.1"/>
    <property type="molecule type" value="Genomic_DNA"/>
</dbReference>
<protein>
    <submittedName>
        <fullName evidence="11">Endonuclease/exonuclease/phosphatase family protein</fullName>
    </submittedName>
</protein>
<name>A0A7Z0QSJ3_9GAMM</name>
<keyword evidence="9" id="KW-0732">Signal</keyword>
<evidence type="ECO:0000256" key="2">
    <source>
        <dbReference type="ARBA" id="ARBA00001946"/>
    </source>
</evidence>
<dbReference type="Proteomes" id="UP000589896">
    <property type="component" value="Unassembled WGS sequence"/>
</dbReference>
<comment type="cofactor">
    <cofactor evidence="1">
        <name>Mn(2+)</name>
        <dbReference type="ChEBI" id="CHEBI:29035"/>
    </cofactor>
</comment>
<dbReference type="PROSITE" id="PS51257">
    <property type="entry name" value="PROKAR_LIPOPROTEIN"/>
    <property type="match status" value="1"/>
</dbReference>
<keyword evidence="3" id="KW-0540">Nuclease</keyword>
<sequence>MRLLLAAACALLLAACAGAPARGAAAAPGLRVVTLNIYHDRADWPARLPLIVAQLRALDADVIALQEVLQTETLPNQAETLAAALGHSVQFVSVDGEDRARRYGNALLTRLPVQARDWTRLAPYEDGRSMGRARVVFRGQPVEVFFTHLHSAQNGATVRRRQLEDAADWIARSTGDAPILVMGDFNARAGAAELESLAGFVDVYQAHHPDAGPTTPTTLNPHFFPDLRGRIDLVFAEAGRFDVRDARIVVDTPDAAGTWPSDHFGVYVEVTPRPVGASR</sequence>
<keyword evidence="4" id="KW-0479">Metal-binding</keyword>
<evidence type="ECO:0000256" key="5">
    <source>
        <dbReference type="ARBA" id="ARBA00022763"/>
    </source>
</evidence>
<evidence type="ECO:0000256" key="3">
    <source>
        <dbReference type="ARBA" id="ARBA00022722"/>
    </source>
</evidence>
<keyword evidence="11" id="KW-0255">Endonuclease</keyword>
<comment type="cofactor">
    <cofactor evidence="2">
        <name>Mg(2+)</name>
        <dbReference type="ChEBI" id="CHEBI:18420"/>
    </cofactor>
</comment>
<keyword evidence="5" id="KW-0227">DNA damage</keyword>
<accession>A0A7Z0QSJ3</accession>
<dbReference type="PANTHER" id="PTHR15822">
    <property type="entry name" value="TRAF AND TNF RECEPTOR-ASSOCIATED PROTEIN"/>
    <property type="match status" value="1"/>
</dbReference>
<keyword evidence="6" id="KW-0378">Hydrolase</keyword>
<organism evidence="11 12">
    <name type="scientific">Luteimonas deserti</name>
    <dbReference type="NCBI Taxonomy" id="2752306"/>
    <lineage>
        <taxon>Bacteria</taxon>
        <taxon>Pseudomonadati</taxon>
        <taxon>Pseudomonadota</taxon>
        <taxon>Gammaproteobacteria</taxon>
        <taxon>Lysobacterales</taxon>
        <taxon>Lysobacteraceae</taxon>
        <taxon>Luteimonas</taxon>
    </lineage>
</organism>
<evidence type="ECO:0000256" key="4">
    <source>
        <dbReference type="ARBA" id="ARBA00022723"/>
    </source>
</evidence>